<evidence type="ECO:0000256" key="2">
    <source>
        <dbReference type="ARBA" id="ARBA00022679"/>
    </source>
</evidence>
<feature type="transmembrane region" description="Helical" evidence="4">
    <location>
        <begin position="61"/>
        <end position="80"/>
    </location>
</feature>
<sequence>MINLVKRGLEVLVAGLRTLYEYFALYVSLAVFGLGGILFSVIAAVLYQLLPRRFGARLGRLLITCIFWPYIAFIESTGLFKCDLSALDALASDESIVIVPNHPGLIDVVLAGSRLTNIVCIMKKEIQDNVLFGGCARLAGYIRNDSTGNMVRAAVAELKQGSQLLIFPEGTRTTVQPVNRFTGAFPLIARRAGVPVQTVFIEYSSAFLGKGWPLWKKPQFPLTFRVTLGKRFMVGEDTKSFVDELENYFREQLAARKHD</sequence>
<comment type="caution">
    <text evidence="6">The sequence shown here is derived from an EMBL/GenBank/DDBJ whole genome shotgun (WGS) entry which is preliminary data.</text>
</comment>
<keyword evidence="2 6" id="KW-0808">Transferase</keyword>
<evidence type="ECO:0000256" key="1">
    <source>
        <dbReference type="ARBA" id="ARBA00005189"/>
    </source>
</evidence>
<name>A0A139BWH5_9PROT</name>
<dbReference type="SMART" id="SM00563">
    <property type="entry name" value="PlsC"/>
    <property type="match status" value="1"/>
</dbReference>
<evidence type="ECO:0000256" key="4">
    <source>
        <dbReference type="SAM" id="Phobius"/>
    </source>
</evidence>
<keyword evidence="4" id="KW-1133">Transmembrane helix</keyword>
<dbReference type="Proteomes" id="UP000070578">
    <property type="component" value="Unassembled WGS sequence"/>
</dbReference>
<dbReference type="AlphaFoldDB" id="A0A139BWH5"/>
<keyword evidence="4" id="KW-0812">Transmembrane</keyword>
<gene>
    <name evidence="6" type="ORF">AWT59_0501</name>
</gene>
<dbReference type="Pfam" id="PF01553">
    <property type="entry name" value="Acyltransferase"/>
    <property type="match status" value="1"/>
</dbReference>
<feature type="domain" description="Phospholipid/glycerol acyltransferase" evidence="5">
    <location>
        <begin position="96"/>
        <end position="204"/>
    </location>
</feature>
<protein>
    <submittedName>
        <fullName evidence="6">Phospholipid/glycerol acyltransferase</fullName>
    </submittedName>
</protein>
<dbReference type="GO" id="GO:0003841">
    <property type="term" value="F:1-acylglycerol-3-phosphate O-acyltransferase activity"/>
    <property type="evidence" value="ECO:0007669"/>
    <property type="project" value="TreeGrafter"/>
</dbReference>
<dbReference type="CDD" id="cd07989">
    <property type="entry name" value="LPLAT_AGPAT-like"/>
    <property type="match status" value="1"/>
</dbReference>
<dbReference type="InterPro" id="IPR002123">
    <property type="entry name" value="Plipid/glycerol_acylTrfase"/>
</dbReference>
<feature type="transmembrane region" description="Helical" evidence="4">
    <location>
        <begin position="23"/>
        <end position="49"/>
    </location>
</feature>
<dbReference type="PATRIC" id="fig|1796491.3.peg.547"/>
<dbReference type="PANTHER" id="PTHR10434">
    <property type="entry name" value="1-ACYL-SN-GLYCEROL-3-PHOSPHATE ACYLTRANSFERASE"/>
    <property type="match status" value="1"/>
</dbReference>
<keyword evidence="4" id="KW-0472">Membrane</keyword>
<evidence type="ECO:0000256" key="3">
    <source>
        <dbReference type="ARBA" id="ARBA00023315"/>
    </source>
</evidence>
<reference evidence="6 7" key="1">
    <citation type="submission" date="2016-02" db="EMBL/GenBank/DDBJ databases">
        <authorList>
            <person name="Wen L."/>
            <person name="He K."/>
            <person name="Yang H."/>
        </authorList>
    </citation>
    <scope>NUCLEOTIDE SEQUENCE [LARGE SCALE GENOMIC DNA]</scope>
    <source>
        <strain evidence="6">ShG14-8</strain>
    </source>
</reference>
<comment type="pathway">
    <text evidence="1">Lipid metabolism.</text>
</comment>
<accession>A0A139BWH5</accession>
<dbReference type="SUPFAM" id="SSF69593">
    <property type="entry name" value="Glycerol-3-phosphate (1)-acyltransferase"/>
    <property type="match status" value="1"/>
</dbReference>
<evidence type="ECO:0000313" key="7">
    <source>
        <dbReference type="Proteomes" id="UP000070578"/>
    </source>
</evidence>
<keyword evidence="3 6" id="KW-0012">Acyltransferase</keyword>
<dbReference type="EMBL" id="LSLI01000007">
    <property type="protein sequence ID" value="KXS33339.1"/>
    <property type="molecule type" value="Genomic_DNA"/>
</dbReference>
<evidence type="ECO:0000259" key="5">
    <source>
        <dbReference type="SMART" id="SM00563"/>
    </source>
</evidence>
<dbReference type="PANTHER" id="PTHR10434:SF66">
    <property type="entry name" value="PHOSPHOLIPID_GLYCEROL ACYLTRANSFERASE DOMAIN-CONTAINING PROTEIN"/>
    <property type="match status" value="1"/>
</dbReference>
<dbReference type="GO" id="GO:0006654">
    <property type="term" value="P:phosphatidic acid biosynthetic process"/>
    <property type="evidence" value="ECO:0007669"/>
    <property type="project" value="TreeGrafter"/>
</dbReference>
<organism evidence="6 7">
    <name type="scientific">Candidatus Gallionella acididurans</name>
    <dbReference type="NCBI Taxonomy" id="1796491"/>
    <lineage>
        <taxon>Bacteria</taxon>
        <taxon>Pseudomonadati</taxon>
        <taxon>Pseudomonadota</taxon>
        <taxon>Betaproteobacteria</taxon>
        <taxon>Nitrosomonadales</taxon>
        <taxon>Gallionellaceae</taxon>
        <taxon>Gallionella</taxon>
    </lineage>
</organism>
<proteinExistence type="predicted"/>
<evidence type="ECO:0000313" key="6">
    <source>
        <dbReference type="EMBL" id="KXS33339.1"/>
    </source>
</evidence>
<reference evidence="6 7" key="2">
    <citation type="submission" date="2016-03" db="EMBL/GenBank/DDBJ databases">
        <title>New uncultured bacterium of the family Gallionellaceae from acid mine drainage: description and reconstruction of genome based on metagenomic analysis of microbial community.</title>
        <authorList>
            <person name="Kadnikov V."/>
            <person name="Ivasenko D."/>
            <person name="Beletsky A."/>
            <person name="Mardanov A."/>
            <person name="Danilova E."/>
            <person name="Pimenov N."/>
            <person name="Karnachuk O."/>
            <person name="Ravin N."/>
        </authorList>
    </citation>
    <scope>NUCLEOTIDE SEQUENCE [LARGE SCALE GENOMIC DNA]</scope>
    <source>
        <strain evidence="6">ShG14-8</strain>
    </source>
</reference>